<accession>U2QWC5</accession>
<comment type="caution">
    <text evidence="1">The sequence shown here is derived from an EMBL/GenBank/DDBJ whole genome shotgun (WGS) entry which is preliminary data.</text>
</comment>
<gene>
    <name evidence="1" type="ORF">HMPREF0495_00239</name>
</gene>
<evidence type="ECO:0000313" key="2">
    <source>
        <dbReference type="Proteomes" id="UP000016644"/>
    </source>
</evidence>
<sequence>MNQSHYFNPTFFRKMVNFLGKITAKRANYHRIFIKYDKFYSFFGAKCTVKTPSFLPKWVKIG</sequence>
<evidence type="ECO:0000313" key="1">
    <source>
        <dbReference type="EMBL" id="ERK45598.1"/>
    </source>
</evidence>
<organism evidence="1 2">
    <name type="scientific">Levilactobacillus brevis ATCC 14869 = DSM 20054</name>
    <dbReference type="NCBI Taxonomy" id="649758"/>
    <lineage>
        <taxon>Bacteria</taxon>
        <taxon>Bacillati</taxon>
        <taxon>Bacillota</taxon>
        <taxon>Bacilli</taxon>
        <taxon>Lactobacillales</taxon>
        <taxon>Lactobacillaceae</taxon>
        <taxon>Levilactobacillus</taxon>
    </lineage>
</organism>
<proteinExistence type="predicted"/>
<dbReference type="HOGENOM" id="CLU_2898495_0_0_9"/>
<dbReference type="Proteomes" id="UP000016644">
    <property type="component" value="Unassembled WGS sequence"/>
</dbReference>
<dbReference type="AlphaFoldDB" id="U2QWC5"/>
<protein>
    <submittedName>
        <fullName evidence="1">Uncharacterized protein</fullName>
    </submittedName>
</protein>
<reference evidence="1 2" key="1">
    <citation type="submission" date="2013-06" db="EMBL/GenBank/DDBJ databases">
        <authorList>
            <person name="Weinstock G."/>
            <person name="Sodergren E."/>
            <person name="Lobos E.A."/>
            <person name="Fulton L."/>
            <person name="Fulton R."/>
            <person name="Courtney L."/>
            <person name="Fronick C."/>
            <person name="O'Laughlin M."/>
            <person name="Godfrey J."/>
            <person name="Wilson R.M."/>
            <person name="Miner T."/>
            <person name="Farmer C."/>
            <person name="Delehaunty K."/>
            <person name="Cordes M."/>
            <person name="Minx P."/>
            <person name="Tomlinson C."/>
            <person name="Chen J."/>
            <person name="Wollam A."/>
            <person name="Pepin K.H."/>
            <person name="Bhonagiri V."/>
            <person name="Zhang X."/>
            <person name="Warren W."/>
            <person name="Mitreva M."/>
            <person name="Mardis E.R."/>
            <person name="Wilson R.K."/>
        </authorList>
    </citation>
    <scope>NUCLEOTIDE SEQUENCE [LARGE SCALE GENOMIC DNA]</scope>
    <source>
        <strain evidence="1 2">ATCC 14869</strain>
    </source>
</reference>
<dbReference type="EMBL" id="AWVK01000008">
    <property type="protein sequence ID" value="ERK45598.1"/>
    <property type="molecule type" value="Genomic_DNA"/>
</dbReference>
<name>U2QWC5_LEVBR</name>